<evidence type="ECO:0000313" key="1">
    <source>
        <dbReference type="EMBL" id="MBD2180645.1"/>
    </source>
</evidence>
<dbReference type="AlphaFoldDB" id="A0A926VBS7"/>
<keyword evidence="2" id="KW-1185">Reference proteome</keyword>
<reference evidence="1" key="2">
    <citation type="submission" date="2020-08" db="EMBL/GenBank/DDBJ databases">
        <authorList>
            <person name="Chen M."/>
            <person name="Teng W."/>
            <person name="Zhao L."/>
            <person name="Hu C."/>
            <person name="Zhou Y."/>
            <person name="Han B."/>
            <person name="Song L."/>
            <person name="Shu W."/>
        </authorList>
    </citation>
    <scope>NUCLEOTIDE SEQUENCE</scope>
    <source>
        <strain evidence="1">FACHB-1375</strain>
    </source>
</reference>
<dbReference type="RefSeq" id="WP_190463073.1">
    <property type="nucleotide sequence ID" value="NZ_JACJPW010000011.1"/>
</dbReference>
<comment type="caution">
    <text evidence="1">The sequence shown here is derived from an EMBL/GenBank/DDBJ whole genome shotgun (WGS) entry which is preliminary data.</text>
</comment>
<name>A0A926VBS7_9CYAN</name>
<dbReference type="SUPFAM" id="SSF51905">
    <property type="entry name" value="FAD/NAD(P)-binding domain"/>
    <property type="match status" value="1"/>
</dbReference>
<dbReference type="InterPro" id="IPR036188">
    <property type="entry name" value="FAD/NAD-bd_sf"/>
</dbReference>
<dbReference type="Pfam" id="PF12831">
    <property type="entry name" value="FAD_oxidored"/>
    <property type="match status" value="1"/>
</dbReference>
<sequence>MVKDACAYDVIGFGDEVPGILALICAAREYRRRTNKHPRVLLMSNGNLQAGIGGHLVRGGLAYLDRTQIDRSFQQSQGLDRFGDPAPIYKEFLHKSGVIDVGLDPRKASEVLRQMLREAGVDILTNVGIRSVTKEGDNLASITLANDRGIFAGKQFIDSTVNAELAQAAGVRKLKGFETFCLPESELAVTLVFETKGLTPSRITEIEYRYLKRLTNLSDTEGQTLLLHAAGFDVQFAEALRKEMLESNGDLKTLEAGTDYIDIRSTALSVGYHSFRRKKFCLGKTGVILDRANIAILGDDRLSWNALLIAVTADEVEALAKASAKPTPKMLAEIAWLEKWFKSLGATAVTPAKELYIRHAGNITGVVEPLTGTKMLMGGVPENESIGTFAYHFDARGEIKGILDRANAKGFSSVRFPPPVFNIGIQHALVKCVPNLAVVSPASGFEGYASTAGRIVEFNSAVGQGVGIAAVIAILDRKNLANVSNSEVREVMRETNQLPKLFGMAKIEEASQMRSFESEMAIARSMI</sequence>
<gene>
    <name evidence="1" type="ORF">H6G03_05930</name>
</gene>
<protein>
    <submittedName>
        <fullName evidence="1">FAD-dependent oxidoreductase</fullName>
    </submittedName>
</protein>
<dbReference type="EMBL" id="JACJPW010000011">
    <property type="protein sequence ID" value="MBD2180645.1"/>
    <property type="molecule type" value="Genomic_DNA"/>
</dbReference>
<dbReference type="Proteomes" id="UP000641646">
    <property type="component" value="Unassembled WGS sequence"/>
</dbReference>
<proteinExistence type="predicted"/>
<reference evidence="1" key="1">
    <citation type="journal article" date="2015" name="ISME J.">
        <title>Draft Genome Sequence of Streptomyces incarnatus NRRL8089, which Produces the Nucleoside Antibiotic Sinefungin.</title>
        <authorList>
            <person name="Oshima K."/>
            <person name="Hattori M."/>
            <person name="Shimizu H."/>
            <person name="Fukuda K."/>
            <person name="Nemoto M."/>
            <person name="Inagaki K."/>
            <person name="Tamura T."/>
        </authorList>
    </citation>
    <scope>NUCLEOTIDE SEQUENCE</scope>
    <source>
        <strain evidence="1">FACHB-1375</strain>
    </source>
</reference>
<evidence type="ECO:0000313" key="2">
    <source>
        <dbReference type="Proteomes" id="UP000641646"/>
    </source>
</evidence>
<accession>A0A926VBS7</accession>
<organism evidence="1 2">
    <name type="scientific">Aerosakkonema funiforme FACHB-1375</name>
    <dbReference type="NCBI Taxonomy" id="2949571"/>
    <lineage>
        <taxon>Bacteria</taxon>
        <taxon>Bacillati</taxon>
        <taxon>Cyanobacteriota</taxon>
        <taxon>Cyanophyceae</taxon>
        <taxon>Oscillatoriophycideae</taxon>
        <taxon>Aerosakkonematales</taxon>
        <taxon>Aerosakkonemataceae</taxon>
        <taxon>Aerosakkonema</taxon>
    </lineage>
</organism>